<protein>
    <submittedName>
        <fullName evidence="1">Uncharacterized protein</fullName>
    </submittedName>
</protein>
<proteinExistence type="predicted"/>
<name>A0ACC1DII2_9NEOP</name>
<gene>
    <name evidence="1" type="ORF">K1T71_000202</name>
</gene>
<sequence>MNVIDFAVHLFLLNIICFTDGAVPDLKTSTQSSDTCSARVTACESSVANARRIVCGTDGRTYSTKCQLMKAQCAGEPVLVARKGPCSESQTSCLIAMRYALNAHTGPRPPYVPKCRADGTYAAVQCAPAGTAAGCWCVTPDGKPLPDTGVRNGRPDCTRSGKSHARRRSSVRGQRNKKSCTRADRALFNGNLIKIFSGEYERARSDFEGTSMDPIAVAEWKFKELDRDRSDGLQKSEYRGLRRLIKKVVKPKRCARAWARGCDGDGDGEIARAEWTACLLANPEPPAPDYEDSGPEAEPDYTEEEPPLDPSAVLPGIMRNSFAPDGSESESRREDEANDCLTDRQAALDEQKTGSAALYVPECTGDGRFARAQCYRSTGYCWCVHQDNGKPIPGSSVKDRRPDCDAAPQHSSPMRGCPEPMKTNFLRELIIFFVSKMTSSINGTGPGEMVKWGASKEEQAATWTFVMLDKDKDKALERREWKAFHQLIHNVESLWKCGRKLPRYCDVNHDNKISITEWIACLEVTQAAQGQTTETPKAPTNPRRKGPNPLESILKADD</sequence>
<reference evidence="1 2" key="1">
    <citation type="journal article" date="2021" name="Front. Genet.">
        <title>Chromosome-Level Genome Assembly Reveals Significant Gene Expansion in the Toll and IMD Signaling Pathways of Dendrolimus kikuchii.</title>
        <authorList>
            <person name="Zhou J."/>
            <person name="Wu P."/>
            <person name="Xiong Z."/>
            <person name="Liu N."/>
            <person name="Zhao N."/>
            <person name="Ji M."/>
            <person name="Qiu Y."/>
            <person name="Yang B."/>
        </authorList>
    </citation>
    <scope>NUCLEOTIDE SEQUENCE [LARGE SCALE GENOMIC DNA]</scope>
    <source>
        <strain evidence="1">Ann1</strain>
    </source>
</reference>
<dbReference type="EMBL" id="CM034387">
    <property type="protein sequence ID" value="KAJ0183779.1"/>
    <property type="molecule type" value="Genomic_DNA"/>
</dbReference>
<keyword evidence="2" id="KW-1185">Reference proteome</keyword>
<organism evidence="1 2">
    <name type="scientific">Dendrolimus kikuchii</name>
    <dbReference type="NCBI Taxonomy" id="765133"/>
    <lineage>
        <taxon>Eukaryota</taxon>
        <taxon>Metazoa</taxon>
        <taxon>Ecdysozoa</taxon>
        <taxon>Arthropoda</taxon>
        <taxon>Hexapoda</taxon>
        <taxon>Insecta</taxon>
        <taxon>Pterygota</taxon>
        <taxon>Neoptera</taxon>
        <taxon>Endopterygota</taxon>
        <taxon>Lepidoptera</taxon>
        <taxon>Glossata</taxon>
        <taxon>Ditrysia</taxon>
        <taxon>Bombycoidea</taxon>
        <taxon>Lasiocampidae</taxon>
        <taxon>Dendrolimus</taxon>
    </lineage>
</organism>
<evidence type="ECO:0000313" key="1">
    <source>
        <dbReference type="EMBL" id="KAJ0183779.1"/>
    </source>
</evidence>
<evidence type="ECO:0000313" key="2">
    <source>
        <dbReference type="Proteomes" id="UP000824533"/>
    </source>
</evidence>
<dbReference type="Proteomes" id="UP000824533">
    <property type="component" value="Linkage Group LG01"/>
</dbReference>
<comment type="caution">
    <text evidence="1">The sequence shown here is derived from an EMBL/GenBank/DDBJ whole genome shotgun (WGS) entry which is preliminary data.</text>
</comment>
<accession>A0ACC1DII2</accession>